<dbReference type="GO" id="GO:0006528">
    <property type="term" value="P:asparagine metabolic process"/>
    <property type="evidence" value="ECO:0007669"/>
    <property type="project" value="TreeGrafter"/>
</dbReference>
<dbReference type="Gene3D" id="3.60.110.10">
    <property type="entry name" value="Carbon-nitrogen hydrolase"/>
    <property type="match status" value="1"/>
</dbReference>
<dbReference type="GO" id="GO:0006541">
    <property type="term" value="P:glutamine metabolic process"/>
    <property type="evidence" value="ECO:0007669"/>
    <property type="project" value="TreeGrafter"/>
</dbReference>
<evidence type="ECO:0000259" key="5">
    <source>
        <dbReference type="PROSITE" id="PS50263"/>
    </source>
</evidence>
<dbReference type="OrthoDB" id="10250282at2759"/>
<evidence type="ECO:0000256" key="2">
    <source>
        <dbReference type="ARBA" id="ARBA00022801"/>
    </source>
</evidence>
<dbReference type="PROSITE" id="PS50263">
    <property type="entry name" value="CN_HYDROLASE"/>
    <property type="match status" value="1"/>
</dbReference>
<comment type="similarity">
    <text evidence="1">Belongs to the carbon-nitrogen hydrolase superfamily. NIT1/NIT2 family.</text>
</comment>
<feature type="transmembrane region" description="Helical" evidence="4">
    <location>
        <begin position="651"/>
        <end position="670"/>
    </location>
</feature>
<dbReference type="SUPFAM" id="SSF56317">
    <property type="entry name" value="Carbon-nitrogen hydrolase"/>
    <property type="match status" value="1"/>
</dbReference>
<dbReference type="InterPro" id="IPR036526">
    <property type="entry name" value="C-N_Hydrolase_sf"/>
</dbReference>
<dbReference type="PANTHER" id="PTHR23088">
    <property type="entry name" value="NITRILASE-RELATED"/>
    <property type="match status" value="1"/>
</dbReference>
<dbReference type="InterPro" id="IPR036259">
    <property type="entry name" value="MFS_trans_sf"/>
</dbReference>
<dbReference type="FunFam" id="3.60.110.10:FF:000002">
    <property type="entry name" value="Nitrilase family member 2"/>
    <property type="match status" value="1"/>
</dbReference>
<protein>
    <submittedName>
        <fullName evidence="6">UPF0012 hydrolase</fullName>
    </submittedName>
</protein>
<feature type="transmembrane region" description="Helical" evidence="4">
    <location>
        <begin position="752"/>
        <end position="769"/>
    </location>
</feature>
<dbReference type="InterPro" id="IPR003010">
    <property type="entry name" value="C-N_Hydrolase"/>
</dbReference>
<organism evidence="6 7">
    <name type="scientific">Diplodia seriata</name>
    <dbReference type="NCBI Taxonomy" id="420778"/>
    <lineage>
        <taxon>Eukaryota</taxon>
        <taxon>Fungi</taxon>
        <taxon>Dikarya</taxon>
        <taxon>Ascomycota</taxon>
        <taxon>Pezizomycotina</taxon>
        <taxon>Dothideomycetes</taxon>
        <taxon>Dothideomycetes incertae sedis</taxon>
        <taxon>Botryosphaeriales</taxon>
        <taxon>Botryosphaeriaceae</taxon>
        <taxon>Diplodia</taxon>
    </lineage>
</organism>
<evidence type="ECO:0000313" key="6">
    <source>
        <dbReference type="EMBL" id="OMP82523.1"/>
    </source>
</evidence>
<dbReference type="InterPro" id="IPR045254">
    <property type="entry name" value="Nit1/2_C-N_Hydrolase"/>
</dbReference>
<feature type="compositionally biased region" description="Basic and acidic residues" evidence="3">
    <location>
        <begin position="788"/>
        <end position="805"/>
    </location>
</feature>
<feature type="transmembrane region" description="Helical" evidence="4">
    <location>
        <begin position="573"/>
        <end position="596"/>
    </location>
</feature>
<dbReference type="PANTHER" id="PTHR23088:SF30">
    <property type="entry name" value="OMEGA-AMIDASE NIT2"/>
    <property type="match status" value="1"/>
</dbReference>
<feature type="domain" description="CN hydrolase" evidence="5">
    <location>
        <begin position="9"/>
        <end position="282"/>
    </location>
</feature>
<sequence>MSKLLKQPVKLALVQLATGASKADNLARARSKVLEAAAAGAKIVVLPECFNSPYGVKYFSQYAETLRGAADGGGAHAPPTEDEAPSYHALSALAKEAGAYIVGGSIPERVKKAKAAGGDKKDDETLYNTSLVFSPSGALLATHRKVHLFDISIPGKITFRESDALSPGNKVTLVDLPEYGRVAVAICYDVRFPELATIAARKGAFLLLYPGAFNLITGALHWELQARARAMDNQVYVGLCSPARDMDADYNAWGHSMVVDPNAEKLAEAGEKEEIVYAELNGDRIEEVRKGIPIYGQRRFDVYPDVSQGKIRLYLGLAISTFFCWPLPLLHGRKPYVLGSLAILLPLQFPQALVVGTARDPETHLYRVGLLLPRAASGLVLGFAHVNFIATLLDLFGASLQAANPHEELVFVNDARRHGGGMGLWLGIWAWSFLASIAVGFMVGAVLISSINPSWGFYIVVIMIASVLILNVLAPETRKARFRRSAIELIDPNSEYVYQRIVRGEIKLHISPEGPDWWGQEVAAGVWLSIHMYFQLGFSVLAMYIAWIYAQFVLVIVLLGALLSRDYRWHPQYVGAGVTSLAIGALLAIPLTKAGLFSRERTRGPRTDSMTFQPQITWTSHMTRRIIFTTLLPLAGLAYTLSSAGPRRAPAILPILFAALVGFLSALAWAETHGLVFEAFDTCDLQPGANTRHRLQSMADVDRRRRTAYSAFPRVAAGIAVAHTWAFLLAAAATAVGGVLTRRLGAQTSTGVVAAVLAALTVALTAVLWRWRRVVVIPDGVFGDHGTRGADVHSTGHDGLERRSGEEEESWRAAMMGGGANCGLDDAQAEKFAGEFGTRPADWKPVIIGNPSGRVRRVNVLELGRWSRWSEIRRLNGLLPSRDD</sequence>
<keyword evidence="2 6" id="KW-0378">Hydrolase</keyword>
<feature type="region of interest" description="Disordered" evidence="3">
    <location>
        <begin position="788"/>
        <end position="808"/>
    </location>
</feature>
<comment type="caution">
    <text evidence="6">The sequence shown here is derived from an EMBL/GenBank/DDBJ whole genome shotgun (WGS) entry which is preliminary data.</text>
</comment>
<dbReference type="SUPFAM" id="SSF103473">
    <property type="entry name" value="MFS general substrate transporter"/>
    <property type="match status" value="1"/>
</dbReference>
<dbReference type="GO" id="GO:0005739">
    <property type="term" value="C:mitochondrion"/>
    <property type="evidence" value="ECO:0007669"/>
    <property type="project" value="TreeGrafter"/>
</dbReference>
<feature type="transmembrane region" description="Helical" evidence="4">
    <location>
        <begin position="536"/>
        <end position="561"/>
    </location>
</feature>
<dbReference type="Gene3D" id="1.20.1250.20">
    <property type="entry name" value="MFS general substrate transporter like domains"/>
    <property type="match status" value="1"/>
</dbReference>
<feature type="transmembrane region" description="Helical" evidence="4">
    <location>
        <begin position="626"/>
        <end position="645"/>
    </location>
</feature>
<accession>A0A1S8B526</accession>
<dbReference type="EMBL" id="MSZU01000114">
    <property type="protein sequence ID" value="OMP82523.1"/>
    <property type="molecule type" value="Genomic_DNA"/>
</dbReference>
<dbReference type="CDD" id="cd07572">
    <property type="entry name" value="nit"/>
    <property type="match status" value="1"/>
</dbReference>
<evidence type="ECO:0000256" key="4">
    <source>
        <dbReference type="SAM" id="Phobius"/>
    </source>
</evidence>
<keyword evidence="4" id="KW-0812">Transmembrane</keyword>
<dbReference type="STRING" id="420778.A0A1S8B526"/>
<feature type="transmembrane region" description="Helical" evidence="4">
    <location>
        <begin position="378"/>
        <end position="403"/>
    </location>
</feature>
<dbReference type="GO" id="GO:0050152">
    <property type="term" value="F:omega-amidase activity"/>
    <property type="evidence" value="ECO:0007669"/>
    <property type="project" value="TreeGrafter"/>
</dbReference>
<reference evidence="6" key="1">
    <citation type="submission" date="2017-01" db="EMBL/GenBank/DDBJ databases">
        <title>Draft genome sequence of Diplodia seriata F98.1, a fungal species involved in grapevine trunk diseases.</title>
        <authorList>
            <person name="Robert-Siegwald G."/>
            <person name="Vallet J."/>
            <person name="Abou-Mansour E."/>
            <person name="Xu J."/>
            <person name="Rey P."/>
            <person name="Bertsch C."/>
            <person name="Rego C."/>
            <person name="Larignon P."/>
            <person name="Fontaine F."/>
            <person name="Lebrun M.-H."/>
        </authorList>
    </citation>
    <scope>NUCLEOTIDE SEQUENCE [LARGE SCALE GENOMIC DNA]</scope>
    <source>
        <strain evidence="6">F98.1</strain>
    </source>
</reference>
<name>A0A1S8B526_9PEZI</name>
<gene>
    <name evidence="6" type="ORF">BK809_0006833</name>
</gene>
<dbReference type="Pfam" id="PF00795">
    <property type="entry name" value="CN_hydrolase"/>
    <property type="match status" value="1"/>
</dbReference>
<evidence type="ECO:0000256" key="1">
    <source>
        <dbReference type="ARBA" id="ARBA00010613"/>
    </source>
</evidence>
<feature type="transmembrane region" description="Helical" evidence="4">
    <location>
        <begin position="424"/>
        <end position="449"/>
    </location>
</feature>
<keyword evidence="4" id="KW-1133">Transmembrane helix</keyword>
<dbReference type="Proteomes" id="UP000190776">
    <property type="component" value="Unassembled WGS sequence"/>
</dbReference>
<feature type="transmembrane region" description="Helical" evidence="4">
    <location>
        <begin position="715"/>
        <end position="740"/>
    </location>
</feature>
<dbReference type="PROSITE" id="PS01227">
    <property type="entry name" value="UPF0012"/>
    <property type="match status" value="1"/>
</dbReference>
<proteinExistence type="inferred from homology"/>
<keyword evidence="4" id="KW-0472">Membrane</keyword>
<dbReference type="GO" id="GO:0006107">
    <property type="term" value="P:oxaloacetate metabolic process"/>
    <property type="evidence" value="ECO:0007669"/>
    <property type="project" value="TreeGrafter"/>
</dbReference>
<dbReference type="AlphaFoldDB" id="A0A1S8B526"/>
<feature type="transmembrane region" description="Helical" evidence="4">
    <location>
        <begin position="455"/>
        <end position="474"/>
    </location>
</feature>
<evidence type="ECO:0000313" key="7">
    <source>
        <dbReference type="Proteomes" id="UP000190776"/>
    </source>
</evidence>
<dbReference type="InterPro" id="IPR001110">
    <property type="entry name" value="UPF0012_CS"/>
</dbReference>
<evidence type="ECO:0000256" key="3">
    <source>
        <dbReference type="SAM" id="MobiDB-lite"/>
    </source>
</evidence>